<evidence type="ECO:0000313" key="2">
    <source>
        <dbReference type="Proteomes" id="UP001142489"/>
    </source>
</evidence>
<dbReference type="EMBL" id="JAPFRF010000008">
    <property type="protein sequence ID" value="KAJ7324802.1"/>
    <property type="molecule type" value="Genomic_DNA"/>
</dbReference>
<accession>A0A9Q0XT23</accession>
<reference evidence="1" key="1">
    <citation type="journal article" date="2023" name="DNA Res.">
        <title>Chromosome-level genome assembly of Phrynocephalus forsythii using third-generation DNA sequencing and Hi-C analysis.</title>
        <authorList>
            <person name="Qi Y."/>
            <person name="Zhao W."/>
            <person name="Zhao Y."/>
            <person name="Niu C."/>
            <person name="Cao S."/>
            <person name="Zhang Y."/>
        </authorList>
    </citation>
    <scope>NUCLEOTIDE SEQUENCE</scope>
    <source>
        <tissue evidence="1">Muscle</tissue>
    </source>
</reference>
<keyword evidence="2" id="KW-1185">Reference proteome</keyword>
<comment type="caution">
    <text evidence="1">The sequence shown here is derived from an EMBL/GenBank/DDBJ whole genome shotgun (WGS) entry which is preliminary data.</text>
</comment>
<proteinExistence type="predicted"/>
<gene>
    <name evidence="1" type="ORF">JRQ81_017822</name>
</gene>
<dbReference type="AlphaFoldDB" id="A0A9Q0XT23"/>
<protein>
    <submittedName>
        <fullName evidence="1">Uncharacterized protein</fullName>
    </submittedName>
</protein>
<dbReference type="OrthoDB" id="9909555at2759"/>
<evidence type="ECO:0000313" key="1">
    <source>
        <dbReference type="EMBL" id="KAJ7324802.1"/>
    </source>
</evidence>
<sequence>MQKTISEDYDSNIFSTTMTKTRMKTLQLYPSTHNKMWKYPKNMRITTPPALQYNKKNSTWTPPEGHNKELDLYIECFHHWARTEIINKEPHLTYNLTNTEWDAMHSLRSNPNIVIKEADKGGVVVIMDKSSYTQEAQRQLSNTKFYQPLTTDPTTKYQKELQNLIKDLCGNVREQILKNTPQELQPAPFYLLPKYINKVTLVNLLYQASAPSQLEYLDTWTMFSNPMLPMHPVM</sequence>
<name>A0A9Q0XT23_9SAUR</name>
<organism evidence="1 2">
    <name type="scientific">Phrynocephalus forsythii</name>
    <dbReference type="NCBI Taxonomy" id="171643"/>
    <lineage>
        <taxon>Eukaryota</taxon>
        <taxon>Metazoa</taxon>
        <taxon>Chordata</taxon>
        <taxon>Craniata</taxon>
        <taxon>Vertebrata</taxon>
        <taxon>Euteleostomi</taxon>
        <taxon>Lepidosauria</taxon>
        <taxon>Squamata</taxon>
        <taxon>Bifurcata</taxon>
        <taxon>Unidentata</taxon>
        <taxon>Episquamata</taxon>
        <taxon>Toxicofera</taxon>
        <taxon>Iguania</taxon>
        <taxon>Acrodonta</taxon>
        <taxon>Agamidae</taxon>
        <taxon>Agaminae</taxon>
        <taxon>Phrynocephalus</taxon>
    </lineage>
</organism>
<dbReference type="Proteomes" id="UP001142489">
    <property type="component" value="Unassembled WGS sequence"/>
</dbReference>